<evidence type="ECO:0000313" key="4">
    <source>
        <dbReference type="Proteomes" id="UP000577419"/>
    </source>
</evidence>
<reference evidence="3" key="3">
    <citation type="submission" date="2021-05" db="EMBL/GenBank/DDBJ databases">
        <title>Protein family content uncovers lineage relationships and bacterial pathway maintenance mechanisms in DPANN archaea.</title>
        <authorList>
            <person name="Castelle C.J."/>
            <person name="Meheust R."/>
            <person name="Jaffe A.L."/>
            <person name="Seitz K."/>
            <person name="Gong X."/>
            <person name="Baker B.J."/>
            <person name="Banfield J.F."/>
        </authorList>
    </citation>
    <scope>NUCLEOTIDE SEQUENCE</scope>
    <source>
        <strain evidence="3">RIFCSPHIGHO2_01_FULL_GW2011_AR10_43_9</strain>
    </source>
</reference>
<dbReference type="EMBL" id="DUFG01000016">
    <property type="protein sequence ID" value="HIH08305.1"/>
    <property type="molecule type" value="Genomic_DNA"/>
</dbReference>
<evidence type="ECO:0000313" key="2">
    <source>
        <dbReference type="EMBL" id="HIH08305.1"/>
    </source>
</evidence>
<organism evidence="2 4">
    <name type="scientific">Candidatus Iainarchaeum sp</name>
    <dbReference type="NCBI Taxonomy" id="3101447"/>
    <lineage>
        <taxon>Archaea</taxon>
        <taxon>Candidatus Iainarchaeota</taxon>
        <taxon>Candidatus Iainarchaeia</taxon>
        <taxon>Candidatus Iainarchaeales</taxon>
        <taxon>Candidatus Iainarchaeaceae</taxon>
        <taxon>Candidatus Iainarchaeum</taxon>
    </lineage>
</organism>
<proteinExistence type="predicted"/>
<accession>A0A7J4IVM6</accession>
<dbReference type="AlphaFoldDB" id="A0A7J4IVM6"/>
<name>A0A7J4IVM6_9ARCH</name>
<reference evidence="3" key="2">
    <citation type="submission" date="2021-03" db="EMBL/GenBank/DDBJ databases">
        <authorList>
            <person name="Jaffe A."/>
        </authorList>
    </citation>
    <scope>NUCLEOTIDE SEQUENCE</scope>
    <source>
        <strain evidence="3">RIFCSPHIGHO2_01_FULL_GW2011_AR10_43_9</strain>
    </source>
</reference>
<sequence length="188" mass="20100">MNKKIAFLLALMVLLFGCQQPPTTNAVGDEPDAVKNGEADQSLNREGQTPESIGEAPLPDDAIVQDDNLAEGELPLDDGLPDYVPRNSPSVRLTLNTITIYLKAGDTVNVSGTGSYSGKKLTVTLDEVLNPGAGSSSFNARFRVLDEENSEITTTVVGNETELEFFDANGMQVTFDAFLFVESISVPA</sequence>
<dbReference type="PROSITE" id="PS51257">
    <property type="entry name" value="PROKAR_LIPOPROTEIN"/>
    <property type="match status" value="1"/>
</dbReference>
<comment type="caution">
    <text evidence="2">The sequence shown here is derived from an EMBL/GenBank/DDBJ whole genome shotgun (WGS) entry which is preliminary data.</text>
</comment>
<evidence type="ECO:0000256" key="1">
    <source>
        <dbReference type="SAM" id="MobiDB-lite"/>
    </source>
</evidence>
<dbReference type="Proteomes" id="UP000577419">
    <property type="component" value="Unassembled WGS sequence"/>
</dbReference>
<feature type="compositionally biased region" description="Polar residues" evidence="1">
    <location>
        <begin position="39"/>
        <end position="51"/>
    </location>
</feature>
<dbReference type="EMBL" id="JAGVWF010000024">
    <property type="protein sequence ID" value="MBS3059123.1"/>
    <property type="molecule type" value="Genomic_DNA"/>
</dbReference>
<reference evidence="2" key="1">
    <citation type="journal article" date="2020" name="bioRxiv">
        <title>A rank-normalized archaeal taxonomy based on genome phylogeny resolves widespread incomplete and uneven classifications.</title>
        <authorList>
            <person name="Rinke C."/>
            <person name="Chuvochina M."/>
            <person name="Mussig A.J."/>
            <person name="Chaumeil P.-A."/>
            <person name="Waite D.W."/>
            <person name="Whitman W.B."/>
            <person name="Parks D.H."/>
            <person name="Hugenholtz P."/>
        </authorList>
    </citation>
    <scope>NUCLEOTIDE SEQUENCE</scope>
    <source>
        <strain evidence="2">UBA10011</strain>
    </source>
</reference>
<gene>
    <name evidence="2" type="ORF">HA237_02970</name>
    <name evidence="3" type="ORF">J4224_01720</name>
</gene>
<feature type="region of interest" description="Disordered" evidence="1">
    <location>
        <begin position="23"/>
        <end position="60"/>
    </location>
</feature>
<dbReference type="Proteomes" id="UP000683213">
    <property type="component" value="Unassembled WGS sequence"/>
</dbReference>
<protein>
    <recommendedName>
        <fullName evidence="5">Lipoprotein</fullName>
    </recommendedName>
</protein>
<evidence type="ECO:0008006" key="5">
    <source>
        <dbReference type="Google" id="ProtNLM"/>
    </source>
</evidence>
<evidence type="ECO:0000313" key="3">
    <source>
        <dbReference type="EMBL" id="MBS3059123.1"/>
    </source>
</evidence>